<name>A0A3D8M3N0_9ALTE</name>
<sequence length="232" mass="26543">MPVNESMYYPVQNAIKKGIKVQVWKRHTIKAMGLIMMLVLQSYALAQDVAVAKLFSNPITESDISPTADELSQLARVNKATKDMALAQYRHGRLSELIIDAVLADFASRQGIETDPILKQRFVDKFRAQYLSVEGGQNSDKPSISEVAEKQVRRWQIDKALYEQYSGTVIFQQSNPQFPVQAYATLLKEYQHAGKFEIMDNRYSALFWKAFEPPYAIELPAEQVDFSTPWWL</sequence>
<gene>
    <name evidence="1" type="ORF">DXV75_15150</name>
</gene>
<evidence type="ECO:0000313" key="1">
    <source>
        <dbReference type="EMBL" id="RDV24165.1"/>
    </source>
</evidence>
<dbReference type="OrthoDB" id="9151308at2"/>
<protein>
    <submittedName>
        <fullName evidence="1">Uncharacterized protein</fullName>
    </submittedName>
</protein>
<evidence type="ECO:0000313" key="2">
    <source>
        <dbReference type="Proteomes" id="UP000256561"/>
    </source>
</evidence>
<dbReference type="EMBL" id="QRHA01000013">
    <property type="protein sequence ID" value="RDV24165.1"/>
    <property type="molecule type" value="Genomic_DNA"/>
</dbReference>
<reference evidence="2" key="1">
    <citation type="submission" date="2018-08" db="EMBL/GenBank/DDBJ databases">
        <authorList>
            <person name="Zhang J."/>
            <person name="Du Z.-J."/>
        </authorList>
    </citation>
    <scope>NUCLEOTIDE SEQUENCE [LARGE SCALE GENOMIC DNA]</scope>
    <source>
        <strain evidence="2">KCTC 52655</strain>
    </source>
</reference>
<accession>A0A3D8M3N0</accession>
<comment type="caution">
    <text evidence="1">The sequence shown here is derived from an EMBL/GenBank/DDBJ whole genome shotgun (WGS) entry which is preliminary data.</text>
</comment>
<dbReference type="Proteomes" id="UP000256561">
    <property type="component" value="Unassembled WGS sequence"/>
</dbReference>
<organism evidence="1 2">
    <name type="scientific">Alteromonas aestuariivivens</name>
    <dbReference type="NCBI Taxonomy" id="1938339"/>
    <lineage>
        <taxon>Bacteria</taxon>
        <taxon>Pseudomonadati</taxon>
        <taxon>Pseudomonadota</taxon>
        <taxon>Gammaproteobacteria</taxon>
        <taxon>Alteromonadales</taxon>
        <taxon>Alteromonadaceae</taxon>
        <taxon>Alteromonas/Salinimonas group</taxon>
        <taxon>Alteromonas</taxon>
    </lineage>
</organism>
<proteinExistence type="predicted"/>
<keyword evidence="2" id="KW-1185">Reference proteome</keyword>
<dbReference type="RefSeq" id="WP_115594270.1">
    <property type="nucleotide sequence ID" value="NZ_QRHA01000013.1"/>
</dbReference>
<dbReference type="AlphaFoldDB" id="A0A3D8M3N0"/>